<protein>
    <submittedName>
        <fullName evidence="1">Uncharacterized protein</fullName>
    </submittedName>
</protein>
<evidence type="ECO:0000313" key="2">
    <source>
        <dbReference type="Proteomes" id="UP000092177"/>
    </source>
</evidence>
<reference evidence="2" key="1">
    <citation type="journal article" date="2017" name="BMC Genomics">
        <title>Gapless genome assembly of Colletotrichum higginsianum reveals chromosome structure and association of transposable elements with secondary metabolite gene clusters.</title>
        <authorList>
            <person name="Dallery J.-F."/>
            <person name="Lapalu N."/>
            <person name="Zampounis A."/>
            <person name="Pigne S."/>
            <person name="Luyten I."/>
            <person name="Amselem J."/>
            <person name="Wittenberg A.H.J."/>
            <person name="Zhou S."/>
            <person name="de Queiroz M.V."/>
            <person name="Robin G.P."/>
            <person name="Auger A."/>
            <person name="Hainaut M."/>
            <person name="Henrissat B."/>
            <person name="Kim K.-T."/>
            <person name="Lee Y.-H."/>
            <person name="Lespinet O."/>
            <person name="Schwartz D.C."/>
            <person name="Thon M.R."/>
            <person name="O'Connell R.J."/>
        </authorList>
    </citation>
    <scope>NUCLEOTIDE SEQUENCE [LARGE SCALE GENOMIC DNA]</scope>
    <source>
        <strain evidence="2">IMI 349063</strain>
    </source>
</reference>
<name>A0A1B7Y094_COLHI</name>
<dbReference type="VEuPathDB" id="FungiDB:CH63R_12135"/>
<sequence>MCYIPFYEVRCGQCGFIYMRDKNAMKRCGQKQPCKNAEQLSIGETTRGYCHLCLGFPDGR</sequence>
<dbReference type="Proteomes" id="UP000092177">
    <property type="component" value="Chromosome 8"/>
</dbReference>
<dbReference type="KEGG" id="chig:CH63R_12135"/>
<dbReference type="GeneID" id="28871216"/>
<proteinExistence type="predicted"/>
<keyword evidence="2" id="KW-1185">Reference proteome</keyword>
<comment type="caution">
    <text evidence="1">The sequence shown here is derived from an EMBL/GenBank/DDBJ whole genome shotgun (WGS) entry which is preliminary data.</text>
</comment>
<dbReference type="AlphaFoldDB" id="A0A1B7Y094"/>
<organism evidence="1 2">
    <name type="scientific">Colletotrichum higginsianum (strain IMI 349063)</name>
    <name type="common">Crucifer anthracnose fungus</name>
    <dbReference type="NCBI Taxonomy" id="759273"/>
    <lineage>
        <taxon>Eukaryota</taxon>
        <taxon>Fungi</taxon>
        <taxon>Dikarya</taxon>
        <taxon>Ascomycota</taxon>
        <taxon>Pezizomycotina</taxon>
        <taxon>Sordariomycetes</taxon>
        <taxon>Hypocreomycetidae</taxon>
        <taxon>Glomerellales</taxon>
        <taxon>Glomerellaceae</taxon>
        <taxon>Colletotrichum</taxon>
        <taxon>Colletotrichum destructivum species complex</taxon>
    </lineage>
</organism>
<dbReference type="EMBL" id="LTAN01000008">
    <property type="protein sequence ID" value="OBR05432.1"/>
    <property type="molecule type" value="Genomic_DNA"/>
</dbReference>
<accession>A0A1B7Y094</accession>
<dbReference type="RefSeq" id="XP_018153950.1">
    <property type="nucleotide sequence ID" value="XM_018307109.1"/>
</dbReference>
<evidence type="ECO:0000313" key="1">
    <source>
        <dbReference type="EMBL" id="OBR05432.1"/>
    </source>
</evidence>
<gene>
    <name evidence="1" type="ORF">CH63R_12135</name>
</gene>